<dbReference type="AlphaFoldDB" id="A0A918KX20"/>
<evidence type="ECO:0000313" key="2">
    <source>
        <dbReference type="Proteomes" id="UP000603865"/>
    </source>
</evidence>
<evidence type="ECO:0000313" key="1">
    <source>
        <dbReference type="EMBL" id="GGR38290.1"/>
    </source>
</evidence>
<comment type="caution">
    <text evidence="1">The sequence shown here is derived from an EMBL/GenBank/DDBJ whole genome shotgun (WGS) entry which is preliminary data.</text>
</comment>
<sequence>MKDLTTKAETLEPQPMTSSWLAVALPIFRNEPTVTYLRQLQGPLAQLPGHAPLRYAALHS</sequence>
<reference evidence="1" key="2">
    <citation type="submission" date="2020-09" db="EMBL/GenBank/DDBJ databases">
        <authorList>
            <person name="Sun Q."/>
            <person name="Ohkuma M."/>
        </authorList>
    </citation>
    <scope>NUCLEOTIDE SEQUENCE</scope>
    <source>
        <strain evidence="1">JCM 31311</strain>
    </source>
</reference>
<organism evidence="1 2">
    <name type="scientific">Deinococcus ruber</name>
    <dbReference type="NCBI Taxonomy" id="1848197"/>
    <lineage>
        <taxon>Bacteria</taxon>
        <taxon>Thermotogati</taxon>
        <taxon>Deinococcota</taxon>
        <taxon>Deinococci</taxon>
        <taxon>Deinococcales</taxon>
        <taxon>Deinococcaceae</taxon>
        <taxon>Deinococcus</taxon>
    </lineage>
</organism>
<name>A0A918KX20_9DEIO</name>
<accession>A0A918KX20</accession>
<dbReference type="Proteomes" id="UP000603865">
    <property type="component" value="Unassembled WGS sequence"/>
</dbReference>
<keyword evidence="2" id="KW-1185">Reference proteome</keyword>
<reference evidence="1" key="1">
    <citation type="journal article" date="2014" name="Int. J. Syst. Evol. Microbiol.">
        <title>Complete genome sequence of Corynebacterium casei LMG S-19264T (=DSM 44701T), isolated from a smear-ripened cheese.</title>
        <authorList>
            <consortium name="US DOE Joint Genome Institute (JGI-PGF)"/>
            <person name="Walter F."/>
            <person name="Albersmeier A."/>
            <person name="Kalinowski J."/>
            <person name="Ruckert C."/>
        </authorList>
    </citation>
    <scope>NUCLEOTIDE SEQUENCE</scope>
    <source>
        <strain evidence="1">JCM 31311</strain>
    </source>
</reference>
<proteinExistence type="predicted"/>
<dbReference type="RefSeq" id="WP_189093666.1">
    <property type="nucleotide sequence ID" value="NZ_BMQL01000085.1"/>
</dbReference>
<dbReference type="EMBL" id="BMQL01000085">
    <property type="protein sequence ID" value="GGR38290.1"/>
    <property type="molecule type" value="Genomic_DNA"/>
</dbReference>
<gene>
    <name evidence="1" type="ORF">GCM10008957_54320</name>
</gene>
<protein>
    <submittedName>
        <fullName evidence="1">Uncharacterized protein</fullName>
    </submittedName>
</protein>